<reference evidence="1 2" key="1">
    <citation type="journal article" date="2019" name="Int. J. Syst. Evol. Microbiol.">
        <title>The Global Catalogue of Microorganisms (GCM) 10K type strain sequencing project: providing services to taxonomists for standard genome sequencing and annotation.</title>
        <authorList>
            <consortium name="The Broad Institute Genomics Platform"/>
            <consortium name="The Broad Institute Genome Sequencing Center for Infectious Disease"/>
            <person name="Wu L."/>
            <person name="Ma J."/>
        </authorList>
    </citation>
    <scope>NUCLEOTIDE SEQUENCE [LARGE SCALE GENOMIC DNA]</scope>
    <source>
        <strain evidence="1 2">JCM 6307</strain>
    </source>
</reference>
<organism evidence="1 2">
    <name type="scientific">Streptomyces thermolineatus</name>
    <dbReference type="NCBI Taxonomy" id="44033"/>
    <lineage>
        <taxon>Bacteria</taxon>
        <taxon>Bacillati</taxon>
        <taxon>Actinomycetota</taxon>
        <taxon>Actinomycetes</taxon>
        <taxon>Kitasatosporales</taxon>
        <taxon>Streptomycetaceae</taxon>
        <taxon>Streptomyces</taxon>
    </lineage>
</organism>
<name>A0ABN3LSW8_9ACTN</name>
<keyword evidence="2" id="KW-1185">Reference proteome</keyword>
<proteinExistence type="predicted"/>
<evidence type="ECO:0000313" key="1">
    <source>
        <dbReference type="EMBL" id="GAA2489646.1"/>
    </source>
</evidence>
<dbReference type="Gene3D" id="3.30.530.20">
    <property type="match status" value="1"/>
</dbReference>
<evidence type="ECO:0008006" key="3">
    <source>
        <dbReference type="Google" id="ProtNLM"/>
    </source>
</evidence>
<dbReference type="SUPFAM" id="SSF55961">
    <property type="entry name" value="Bet v1-like"/>
    <property type="match status" value="1"/>
</dbReference>
<protein>
    <recommendedName>
        <fullName evidence="3">SRPBCC family protein</fullName>
    </recommendedName>
</protein>
<sequence length="189" mass="21050">MDWTMDRLLPQYDKREQHDRWIAAPPGAVWEALTDLRAHDLGLTVALTRLRGGPAAWGRDGAGPLDVRVLDSMAPRELAVDPPREVVLGDIARYTAVRPSRPDVVRGDPEAFAAFDAPGWSKVVMNFRLVPEGDGTRVTTETRVRSTDGATRRAFARYWLVVRAGSGLMRRDILQAVDRRARRAGEPGR</sequence>
<gene>
    <name evidence="1" type="ORF">GCM10010406_27280</name>
</gene>
<dbReference type="InterPro" id="IPR023393">
    <property type="entry name" value="START-like_dom_sf"/>
</dbReference>
<dbReference type="Proteomes" id="UP001501358">
    <property type="component" value="Unassembled WGS sequence"/>
</dbReference>
<dbReference type="EMBL" id="BAAATA010000013">
    <property type="protein sequence ID" value="GAA2489646.1"/>
    <property type="molecule type" value="Genomic_DNA"/>
</dbReference>
<comment type="caution">
    <text evidence="1">The sequence shown here is derived from an EMBL/GenBank/DDBJ whole genome shotgun (WGS) entry which is preliminary data.</text>
</comment>
<evidence type="ECO:0000313" key="2">
    <source>
        <dbReference type="Proteomes" id="UP001501358"/>
    </source>
</evidence>
<accession>A0ABN3LSW8</accession>
<dbReference type="RefSeq" id="WP_344383455.1">
    <property type="nucleotide sequence ID" value="NZ_BAAATA010000013.1"/>
</dbReference>